<gene>
    <name evidence="2" type="ORF">A2755_01215</name>
</gene>
<evidence type="ECO:0000313" key="3">
    <source>
        <dbReference type="Proteomes" id="UP000177029"/>
    </source>
</evidence>
<dbReference type="EMBL" id="MGIP01000002">
    <property type="protein sequence ID" value="OGM92369.1"/>
    <property type="molecule type" value="Genomic_DNA"/>
</dbReference>
<evidence type="ECO:0000313" key="2">
    <source>
        <dbReference type="EMBL" id="OGM92369.1"/>
    </source>
</evidence>
<organism evidence="2 3">
    <name type="scientific">Candidatus Wolfebacteria bacterium RIFCSPHIGHO2_01_FULL_48_22</name>
    <dbReference type="NCBI Taxonomy" id="1802555"/>
    <lineage>
        <taxon>Bacteria</taxon>
        <taxon>Candidatus Wolfeibacteriota</taxon>
    </lineage>
</organism>
<dbReference type="STRING" id="1802555.A2755_01215"/>
<sequence length="111" mass="13121">MFIYLLKLLIFRIWAFFVHWYRDGALFAYGKLLGVWRRIDRAFGMRVNLRFLFKPLYQERNITGYVLGFLFRLLRLGVGGVFIIILSSVICLVFLIWLAIPAYLIIQAVRG</sequence>
<dbReference type="Proteomes" id="UP000177029">
    <property type="component" value="Unassembled WGS sequence"/>
</dbReference>
<protein>
    <submittedName>
        <fullName evidence="2">Uncharacterized protein</fullName>
    </submittedName>
</protein>
<keyword evidence="1" id="KW-0812">Transmembrane</keyword>
<keyword evidence="1" id="KW-1133">Transmembrane helix</keyword>
<comment type="caution">
    <text evidence="2">The sequence shown here is derived from an EMBL/GenBank/DDBJ whole genome shotgun (WGS) entry which is preliminary data.</text>
</comment>
<proteinExistence type="predicted"/>
<evidence type="ECO:0000256" key="1">
    <source>
        <dbReference type="SAM" id="Phobius"/>
    </source>
</evidence>
<feature type="transmembrane region" description="Helical" evidence="1">
    <location>
        <begin position="81"/>
        <end position="106"/>
    </location>
</feature>
<reference evidence="2 3" key="1">
    <citation type="journal article" date="2016" name="Nat. Commun.">
        <title>Thousands of microbial genomes shed light on interconnected biogeochemical processes in an aquifer system.</title>
        <authorList>
            <person name="Anantharaman K."/>
            <person name="Brown C.T."/>
            <person name="Hug L.A."/>
            <person name="Sharon I."/>
            <person name="Castelle C.J."/>
            <person name="Probst A.J."/>
            <person name="Thomas B.C."/>
            <person name="Singh A."/>
            <person name="Wilkins M.J."/>
            <person name="Karaoz U."/>
            <person name="Brodie E.L."/>
            <person name="Williams K.H."/>
            <person name="Hubbard S.S."/>
            <person name="Banfield J.F."/>
        </authorList>
    </citation>
    <scope>NUCLEOTIDE SEQUENCE [LARGE SCALE GENOMIC DNA]</scope>
</reference>
<dbReference type="AlphaFoldDB" id="A0A1F8DWD2"/>
<name>A0A1F8DWD2_9BACT</name>
<accession>A0A1F8DWD2</accession>
<keyword evidence="1" id="KW-0472">Membrane</keyword>